<reference evidence="4" key="1">
    <citation type="journal article" date="2019" name="Int. J. Syst. Evol. Microbiol.">
        <title>The Global Catalogue of Microorganisms (GCM) 10K type strain sequencing project: providing services to taxonomists for standard genome sequencing and annotation.</title>
        <authorList>
            <consortium name="The Broad Institute Genomics Platform"/>
            <consortium name="The Broad Institute Genome Sequencing Center for Infectious Disease"/>
            <person name="Wu L."/>
            <person name="Ma J."/>
        </authorList>
    </citation>
    <scope>NUCLEOTIDE SEQUENCE [LARGE SCALE GENOMIC DNA]</scope>
    <source>
        <strain evidence="4">JCM 17069</strain>
    </source>
</reference>
<name>A0ABP7W159_9FLAO</name>
<protein>
    <recommendedName>
        <fullName evidence="5">Metalloprotease</fullName>
    </recommendedName>
</protein>
<evidence type="ECO:0000313" key="3">
    <source>
        <dbReference type="EMBL" id="GAA4078774.1"/>
    </source>
</evidence>
<evidence type="ECO:0000313" key="4">
    <source>
        <dbReference type="Proteomes" id="UP001500367"/>
    </source>
</evidence>
<proteinExistence type="predicted"/>
<feature type="region of interest" description="Disordered" evidence="1">
    <location>
        <begin position="1"/>
        <end position="20"/>
    </location>
</feature>
<gene>
    <name evidence="3" type="ORF">GCM10022389_26070</name>
</gene>
<accession>A0ABP7W159</accession>
<dbReference type="Pfam" id="PF04228">
    <property type="entry name" value="Zn_peptidase"/>
    <property type="match status" value="1"/>
</dbReference>
<feature type="compositionally biased region" description="Basic and acidic residues" evidence="1">
    <location>
        <begin position="7"/>
        <end position="17"/>
    </location>
</feature>
<comment type="caution">
    <text evidence="3">The sequence shown here is derived from an EMBL/GenBank/DDBJ whole genome shotgun (WGS) entry which is preliminary data.</text>
</comment>
<keyword evidence="2" id="KW-1133">Transmembrane helix</keyword>
<dbReference type="Proteomes" id="UP001500367">
    <property type="component" value="Unassembled WGS sequence"/>
</dbReference>
<evidence type="ECO:0008006" key="5">
    <source>
        <dbReference type="Google" id="ProtNLM"/>
    </source>
</evidence>
<organism evidence="3 4">
    <name type="scientific">Flavobacterium cheonanense</name>
    <dbReference type="NCBI Taxonomy" id="706183"/>
    <lineage>
        <taxon>Bacteria</taxon>
        <taxon>Pseudomonadati</taxon>
        <taxon>Bacteroidota</taxon>
        <taxon>Flavobacteriia</taxon>
        <taxon>Flavobacteriales</taxon>
        <taxon>Flavobacteriaceae</taxon>
        <taxon>Flavobacterium</taxon>
    </lineage>
</organism>
<dbReference type="EMBL" id="BAABCT010000008">
    <property type="protein sequence ID" value="GAA4078774.1"/>
    <property type="molecule type" value="Genomic_DNA"/>
</dbReference>
<keyword evidence="4" id="KW-1185">Reference proteome</keyword>
<sequence>MKWIGNRKSDNVEDRRGMSGGGKAVVGGGGLVIVFFLVKMFFPEAAPLLDTF</sequence>
<keyword evidence="2" id="KW-0812">Transmembrane</keyword>
<dbReference type="InterPro" id="IPR007343">
    <property type="entry name" value="Uncharacterised_pept_Zn_put"/>
</dbReference>
<evidence type="ECO:0000256" key="1">
    <source>
        <dbReference type="SAM" id="MobiDB-lite"/>
    </source>
</evidence>
<keyword evidence="2" id="KW-0472">Membrane</keyword>
<feature type="transmembrane region" description="Helical" evidence="2">
    <location>
        <begin position="21"/>
        <end position="42"/>
    </location>
</feature>
<evidence type="ECO:0000256" key="2">
    <source>
        <dbReference type="SAM" id="Phobius"/>
    </source>
</evidence>